<reference evidence="1 2" key="1">
    <citation type="journal article" date="2019" name="Microbiol. Resour. Announc.">
        <title>Complete Genome Sequence of Halomonas sulfidaeris Strain Esulfide1 Isolated from a Metal Sulfide Rock at a Depth of 2,200 Meters, Obtained Using Nanopore Sequencing.</title>
        <authorList>
            <person name="Saito M."/>
            <person name="Nishigata A."/>
            <person name="Galipon J."/>
            <person name="Arakawa K."/>
        </authorList>
    </citation>
    <scope>NUCLEOTIDE SEQUENCE [LARGE SCALE GENOMIC DNA]</scope>
    <source>
        <strain evidence="1 2">ATCC BAA-803</strain>
    </source>
</reference>
<sequence length="53" mass="5579">MAVNTLLLELGAEELPPSALDALSDAFAAGIEKACKTLTFPSPMWPPLLPRAV</sequence>
<name>A0A455U2J8_9GAMM</name>
<organism evidence="1 2">
    <name type="scientific">Vreelandella sulfidaeris</name>
    <dbReference type="NCBI Taxonomy" id="115553"/>
    <lineage>
        <taxon>Bacteria</taxon>
        <taxon>Pseudomonadati</taxon>
        <taxon>Pseudomonadota</taxon>
        <taxon>Gammaproteobacteria</taxon>
        <taxon>Oceanospirillales</taxon>
        <taxon>Halomonadaceae</taxon>
        <taxon>Vreelandella</taxon>
    </lineage>
</organism>
<evidence type="ECO:0000313" key="2">
    <source>
        <dbReference type="Proteomes" id="UP000320231"/>
    </source>
</evidence>
<proteinExistence type="predicted"/>
<accession>A0A455U2J8</accession>
<evidence type="ECO:0000313" key="1">
    <source>
        <dbReference type="EMBL" id="BBI58711.1"/>
    </source>
</evidence>
<dbReference type="KEGG" id="hsr:HSBAA_00170"/>
<protein>
    <submittedName>
        <fullName evidence="1">Uncharacterized protein</fullName>
    </submittedName>
</protein>
<dbReference type="EMBL" id="AP019514">
    <property type="protein sequence ID" value="BBI58711.1"/>
    <property type="molecule type" value="Genomic_DNA"/>
</dbReference>
<dbReference type="AlphaFoldDB" id="A0A455U2J8"/>
<gene>
    <name evidence="1" type="ORF">HSBAA_00170</name>
</gene>
<dbReference type="Proteomes" id="UP000320231">
    <property type="component" value="Chromosome"/>
</dbReference>